<dbReference type="STRING" id="1802315.A3F51_00150"/>
<dbReference type="InterPro" id="IPR043519">
    <property type="entry name" value="NT_sf"/>
</dbReference>
<dbReference type="Pfam" id="PF18765">
    <property type="entry name" value="Polbeta"/>
    <property type="match status" value="1"/>
</dbReference>
<dbReference type="NCBIfam" id="NF047752">
    <property type="entry name" value="MntA_antitoxin"/>
    <property type="match status" value="1"/>
</dbReference>
<dbReference type="EMBL" id="MHRT01000004">
    <property type="protein sequence ID" value="OHA29435.1"/>
    <property type="molecule type" value="Genomic_DNA"/>
</dbReference>
<dbReference type="InterPro" id="IPR052930">
    <property type="entry name" value="TA_antitoxin_MntA"/>
</dbReference>
<dbReference type="SUPFAM" id="SSF81301">
    <property type="entry name" value="Nucleotidyltransferase"/>
    <property type="match status" value="1"/>
</dbReference>
<evidence type="ECO:0000259" key="1">
    <source>
        <dbReference type="Pfam" id="PF18765"/>
    </source>
</evidence>
<evidence type="ECO:0000313" key="2">
    <source>
        <dbReference type="EMBL" id="OHA29435.1"/>
    </source>
</evidence>
<dbReference type="Gene3D" id="3.30.460.10">
    <property type="entry name" value="Beta Polymerase, domain 2"/>
    <property type="match status" value="1"/>
</dbReference>
<dbReference type="InterPro" id="IPR041633">
    <property type="entry name" value="Polbeta"/>
</dbReference>
<comment type="caution">
    <text evidence="2">The sequence shown here is derived from an EMBL/GenBank/DDBJ whole genome shotgun (WGS) entry which is preliminary data.</text>
</comment>
<reference evidence="2 3" key="1">
    <citation type="journal article" date="2016" name="Nat. Commun.">
        <title>Thousands of microbial genomes shed light on interconnected biogeochemical processes in an aquifer system.</title>
        <authorList>
            <person name="Anantharaman K."/>
            <person name="Brown C.T."/>
            <person name="Hug L.A."/>
            <person name="Sharon I."/>
            <person name="Castelle C.J."/>
            <person name="Probst A.J."/>
            <person name="Thomas B.C."/>
            <person name="Singh A."/>
            <person name="Wilkins M.J."/>
            <person name="Karaoz U."/>
            <person name="Brodie E.L."/>
            <person name="Williams K.H."/>
            <person name="Hubbard S.S."/>
            <person name="Banfield J.F."/>
        </authorList>
    </citation>
    <scope>NUCLEOTIDE SEQUENCE [LARGE SCALE GENOMIC DNA]</scope>
</reference>
<dbReference type="AlphaFoldDB" id="A0A1G2MZR4"/>
<dbReference type="CDD" id="cd05403">
    <property type="entry name" value="NT_KNTase_like"/>
    <property type="match status" value="1"/>
</dbReference>
<accession>A0A1G2MZR4</accession>
<gene>
    <name evidence="2" type="ORF">A3F51_00150</name>
</gene>
<proteinExistence type="predicted"/>
<dbReference type="PANTHER" id="PTHR43852">
    <property type="entry name" value="NUCLEOTIDYLTRANSFERASE"/>
    <property type="match status" value="1"/>
</dbReference>
<dbReference type="Proteomes" id="UP000178089">
    <property type="component" value="Unassembled WGS sequence"/>
</dbReference>
<sequence length="127" mass="14414">MKKPLIIAFGSQVSGIATPASDFDFGVLEKNPLSLADRVAISEHISKKLKLNEDKIDLVDLSSASPLLGFQVAKNGKLIDGERFDFIRFKVRAFKNYADTAKFRRLREKIMLKNHLSRRISVPRKNR</sequence>
<organism evidence="2 3">
    <name type="scientific">Candidatus Taylorbacteria bacterium RIFCSPHIGHO2_12_FULL_45_16</name>
    <dbReference type="NCBI Taxonomy" id="1802315"/>
    <lineage>
        <taxon>Bacteria</taxon>
        <taxon>Candidatus Tayloriibacteriota</taxon>
    </lineage>
</organism>
<name>A0A1G2MZR4_9BACT</name>
<protein>
    <recommendedName>
        <fullName evidence="1">Polymerase beta nucleotidyltransferase domain-containing protein</fullName>
    </recommendedName>
</protein>
<feature type="domain" description="Polymerase beta nucleotidyltransferase" evidence="1">
    <location>
        <begin position="6"/>
        <end position="79"/>
    </location>
</feature>
<dbReference type="PANTHER" id="PTHR43852:SF3">
    <property type="entry name" value="NUCLEOTIDYLTRANSFERASE"/>
    <property type="match status" value="1"/>
</dbReference>
<evidence type="ECO:0000313" key="3">
    <source>
        <dbReference type="Proteomes" id="UP000178089"/>
    </source>
</evidence>